<dbReference type="PROSITE" id="PS50989">
    <property type="entry name" value="COA_CT_CTER"/>
    <property type="match status" value="1"/>
</dbReference>
<organism evidence="10 11">
    <name type="scientific">Cytospora mali</name>
    <name type="common">Apple Valsa canker fungus</name>
    <name type="synonym">Valsa mali</name>
    <dbReference type="NCBI Taxonomy" id="578113"/>
    <lineage>
        <taxon>Eukaryota</taxon>
        <taxon>Fungi</taxon>
        <taxon>Dikarya</taxon>
        <taxon>Ascomycota</taxon>
        <taxon>Pezizomycotina</taxon>
        <taxon>Sordariomycetes</taxon>
        <taxon>Sordariomycetidae</taxon>
        <taxon>Diaporthales</taxon>
        <taxon>Cytosporaceae</taxon>
        <taxon>Cytospora</taxon>
    </lineage>
</organism>
<dbReference type="InterPro" id="IPR045190">
    <property type="entry name" value="MCCB/AccD1-like"/>
</dbReference>
<dbReference type="AlphaFoldDB" id="A0A194UWQ9"/>
<sequence>MSSSLRCSRRALPSKLARPPPRIHTSSPPRPGHPCQRRPIFPTGNASQRRTIATFTPSHQAQAISTIQSVIDTGSDEFKENQQVMDEVMARLTELSRRVQQGGPPKAREKHLARKKMLPRDRVTALVDPGTTFMELSPLAGHELYPEADVPAGGIITGVGVVEGVTCVIVVNDSTVKGGTYYPITVKKHLRAQAVAQENSLPCIYLVDSGGANLPHQSDVFPDRDHFGRIFYNQARMSGAGIPQISVVMGPCTAGGAYVPAMSDESIIVQEQGHIFLAGPPLVKAATGESVSAEDLGGGKMHSSVSGVTDYLAVDDAHAIVLARRCVSNLNWPKGTGATTTTTTASEPRSEFAEPLYPPSELLGIASTNLRKPLPIHEVIARIVDGSAFSEFKRDYGTTLVTGFAHIYGQKVGIVANNGILFSSSALKGAHFIELCSQRGIPLIFLQNISGFMVGTDAEREGIAKNGAKLVTAVACADVPKFTVVVGGSYGAGNYGMCGRAYSPRFLWMWPNARIGVMGGEQLAAVMETVGKKVDVGLKDRIEKESDAVYSSARLWDDGVIPPQHTRRYLGLGLRAAMSGRNEVKPGGTKFGVFRM</sequence>
<evidence type="ECO:0000256" key="7">
    <source>
        <dbReference type="SAM" id="MobiDB-lite"/>
    </source>
</evidence>
<dbReference type="EMBL" id="KN714686">
    <property type="protein sequence ID" value="KUI56093.1"/>
    <property type="molecule type" value="Genomic_DNA"/>
</dbReference>
<dbReference type="PANTHER" id="PTHR22855">
    <property type="entry name" value="ACETYL, PROPIONYL, PYRUVATE, AND GLUTACONYL CARBOXYLASE-RELATED"/>
    <property type="match status" value="1"/>
</dbReference>
<dbReference type="FunFam" id="3.90.226.10:FF:000004">
    <property type="entry name" value="Methylcrotonoyl-CoA carboxylase beta chain"/>
    <property type="match status" value="1"/>
</dbReference>
<dbReference type="InterPro" id="IPR029045">
    <property type="entry name" value="ClpP/crotonase-like_dom_sf"/>
</dbReference>
<feature type="compositionally biased region" description="Low complexity" evidence="7">
    <location>
        <begin position="335"/>
        <end position="345"/>
    </location>
</feature>
<keyword evidence="11" id="KW-1185">Reference proteome</keyword>
<dbReference type="GO" id="GO:0006552">
    <property type="term" value="P:L-leucine catabolic process"/>
    <property type="evidence" value="ECO:0007669"/>
    <property type="project" value="UniProtKB-UniPathway"/>
</dbReference>
<evidence type="ECO:0000256" key="1">
    <source>
        <dbReference type="ARBA" id="ARBA00006102"/>
    </source>
</evidence>
<evidence type="ECO:0000256" key="2">
    <source>
        <dbReference type="ARBA" id="ARBA00025711"/>
    </source>
</evidence>
<dbReference type="FunFam" id="3.90.226.10:FF:000007">
    <property type="entry name" value="Methylcrotonoyl-CoA carboxylase subunit beta"/>
    <property type="match status" value="1"/>
</dbReference>
<feature type="domain" description="CoA carboxyltransferase C-terminal" evidence="9">
    <location>
        <begin position="358"/>
        <end position="589"/>
    </location>
</feature>
<feature type="compositionally biased region" description="Pro residues" evidence="7">
    <location>
        <begin position="18"/>
        <end position="32"/>
    </location>
</feature>
<dbReference type="OrthoDB" id="439921at2759"/>
<feature type="region of interest" description="Disordered" evidence="7">
    <location>
        <begin position="1"/>
        <end position="45"/>
    </location>
</feature>
<evidence type="ECO:0000259" key="8">
    <source>
        <dbReference type="PROSITE" id="PS50980"/>
    </source>
</evidence>
<evidence type="ECO:0000256" key="6">
    <source>
        <dbReference type="ARBA" id="ARBA00052347"/>
    </source>
</evidence>
<accession>A0A194UWQ9</accession>
<comment type="similarity">
    <text evidence="1">Belongs to the AccD/PCCB family.</text>
</comment>
<evidence type="ECO:0000313" key="10">
    <source>
        <dbReference type="EMBL" id="KUI56093.1"/>
    </source>
</evidence>
<dbReference type="SUPFAM" id="SSF52096">
    <property type="entry name" value="ClpP/crotonase"/>
    <property type="match status" value="2"/>
</dbReference>
<dbReference type="Pfam" id="PF01039">
    <property type="entry name" value="Carboxyl_trans"/>
    <property type="match status" value="1"/>
</dbReference>
<proteinExistence type="inferred from homology"/>
<dbReference type="UniPathway" id="UPA00363">
    <property type="reaction ID" value="UER00861"/>
</dbReference>
<evidence type="ECO:0000259" key="9">
    <source>
        <dbReference type="PROSITE" id="PS50989"/>
    </source>
</evidence>
<dbReference type="PROSITE" id="PS50980">
    <property type="entry name" value="COA_CT_NTER"/>
    <property type="match status" value="1"/>
</dbReference>
<comment type="pathway">
    <text evidence="2">Amino-acid degradation; L-leucine degradation; (S)-3-hydroxy-3-methylglutaryl-CoA from 3-isovaleryl-CoA: step 2/3.</text>
</comment>
<dbReference type="GO" id="GO:1905202">
    <property type="term" value="C:methylcrotonoyl-CoA carboxylase complex"/>
    <property type="evidence" value="ECO:0007669"/>
    <property type="project" value="TreeGrafter"/>
</dbReference>
<dbReference type="PANTHER" id="PTHR22855:SF13">
    <property type="entry name" value="METHYLCROTONOYL-COA CARBOXYLASE BETA CHAIN, MITOCHONDRIAL"/>
    <property type="match status" value="1"/>
</dbReference>
<evidence type="ECO:0000313" key="11">
    <source>
        <dbReference type="Proteomes" id="UP000078576"/>
    </source>
</evidence>
<evidence type="ECO:0000256" key="3">
    <source>
        <dbReference type="ARBA" id="ARBA00026116"/>
    </source>
</evidence>
<dbReference type="InterPro" id="IPR034733">
    <property type="entry name" value="AcCoA_carboxyl_beta"/>
</dbReference>
<protein>
    <recommendedName>
        <fullName evidence="3">methylcrotonoyl-CoA carboxylase</fullName>
        <ecNumber evidence="3">6.4.1.4</ecNumber>
    </recommendedName>
    <alternativeName>
        <fullName evidence="5">3-methylcrotonyl-CoA carboxylase 2</fullName>
    </alternativeName>
    <alternativeName>
        <fullName evidence="4">3-methylcrotonyl-CoA:carbon dioxide ligase subunit beta</fullName>
    </alternativeName>
</protein>
<gene>
    <name evidence="10" type="ORF">VP1G_03465</name>
</gene>
<dbReference type="Gene3D" id="3.90.226.10">
    <property type="entry name" value="2-enoyl-CoA Hydratase, Chain A, domain 1"/>
    <property type="match status" value="2"/>
</dbReference>
<dbReference type="Proteomes" id="UP000078576">
    <property type="component" value="Unassembled WGS sequence"/>
</dbReference>
<feature type="domain" description="CoA carboxyltransferase N-terminal" evidence="8">
    <location>
        <begin position="85"/>
        <end position="342"/>
    </location>
</feature>
<evidence type="ECO:0000256" key="4">
    <source>
        <dbReference type="ARBA" id="ARBA00031237"/>
    </source>
</evidence>
<reference evidence="11" key="1">
    <citation type="submission" date="2014-12" db="EMBL/GenBank/DDBJ databases">
        <title>Genome Sequence of Valsa Canker Pathogens Uncovers a Specific Adaption of Colonization on Woody Bark.</title>
        <authorList>
            <person name="Yin Z."/>
            <person name="Liu H."/>
            <person name="Gao X."/>
            <person name="Li Z."/>
            <person name="Song N."/>
            <person name="Ke X."/>
            <person name="Dai Q."/>
            <person name="Wu Y."/>
            <person name="Sun Y."/>
            <person name="Xu J.-R."/>
            <person name="Kang Z.K."/>
            <person name="Wang L."/>
            <person name="Huang L."/>
        </authorList>
    </citation>
    <scope>NUCLEOTIDE SEQUENCE [LARGE SCALE GENOMIC DNA]</scope>
    <source>
        <strain evidence="11">SXYL134</strain>
    </source>
</reference>
<dbReference type="InterPro" id="IPR011763">
    <property type="entry name" value="COA_CT_C"/>
</dbReference>
<name>A0A194UWQ9_CYTMA</name>
<dbReference type="InterPro" id="IPR011762">
    <property type="entry name" value="COA_CT_N"/>
</dbReference>
<evidence type="ECO:0000256" key="5">
    <source>
        <dbReference type="ARBA" id="ARBA00031404"/>
    </source>
</evidence>
<comment type="catalytic activity">
    <reaction evidence="6">
        <text>3-methylbut-2-enoyl-CoA + hydrogencarbonate + ATP = 3-methyl-(2E)-glutaconyl-CoA + ADP + phosphate + H(+)</text>
        <dbReference type="Rhea" id="RHEA:13589"/>
        <dbReference type="ChEBI" id="CHEBI:15378"/>
        <dbReference type="ChEBI" id="CHEBI:17544"/>
        <dbReference type="ChEBI" id="CHEBI:30616"/>
        <dbReference type="ChEBI" id="CHEBI:43474"/>
        <dbReference type="ChEBI" id="CHEBI:57344"/>
        <dbReference type="ChEBI" id="CHEBI:57346"/>
        <dbReference type="ChEBI" id="CHEBI:456216"/>
        <dbReference type="EC" id="6.4.1.4"/>
    </reaction>
</comment>
<dbReference type="EC" id="6.4.1.4" evidence="3"/>
<dbReference type="STRING" id="694573.A0A194UWQ9"/>
<feature type="region of interest" description="Disordered" evidence="7">
    <location>
        <begin position="333"/>
        <end position="352"/>
    </location>
</feature>
<dbReference type="GO" id="GO:0005739">
    <property type="term" value="C:mitochondrion"/>
    <property type="evidence" value="ECO:0007669"/>
    <property type="project" value="TreeGrafter"/>
</dbReference>
<dbReference type="GO" id="GO:0004485">
    <property type="term" value="F:methylcrotonoyl-CoA carboxylase activity"/>
    <property type="evidence" value="ECO:0007669"/>
    <property type="project" value="UniProtKB-EC"/>
</dbReference>